<gene>
    <name evidence="8" type="ORF">ADIAG_03917</name>
</gene>
<dbReference type="GO" id="GO:0003677">
    <property type="term" value="F:DNA binding"/>
    <property type="evidence" value="ECO:0007669"/>
    <property type="project" value="UniProtKB-KW"/>
</dbReference>
<dbReference type="InterPro" id="IPR002513">
    <property type="entry name" value="Tn3_Tnp_DDE_dom"/>
</dbReference>
<name>M7MPD3_9MICC</name>
<keyword evidence="3" id="KW-0238">DNA-binding</keyword>
<feature type="domain" description="Tn3 transposase DDE" evidence="6">
    <location>
        <begin position="635"/>
        <end position="1032"/>
    </location>
</feature>
<proteinExistence type="inferred from homology"/>
<evidence type="ECO:0000256" key="2">
    <source>
        <dbReference type="ARBA" id="ARBA00022578"/>
    </source>
</evidence>
<evidence type="ECO:0000313" key="9">
    <source>
        <dbReference type="Proteomes" id="UP000012015"/>
    </source>
</evidence>
<keyword evidence="9" id="KW-1185">Reference proteome</keyword>
<feature type="domain" description="DUF4158" evidence="7">
    <location>
        <begin position="24"/>
        <end position="192"/>
    </location>
</feature>
<dbReference type="InterPro" id="IPR025296">
    <property type="entry name" value="DUF4158"/>
</dbReference>
<dbReference type="GO" id="GO:0004803">
    <property type="term" value="F:transposase activity"/>
    <property type="evidence" value="ECO:0007669"/>
    <property type="project" value="InterPro"/>
</dbReference>
<dbReference type="GO" id="GO:0006313">
    <property type="term" value="P:DNA transposition"/>
    <property type="evidence" value="ECO:0007669"/>
    <property type="project" value="InterPro"/>
</dbReference>
<dbReference type="EMBL" id="AOCK01000014">
    <property type="protein sequence ID" value="EMQ96780.1"/>
    <property type="molecule type" value="Genomic_DNA"/>
</dbReference>
<evidence type="ECO:0000256" key="5">
    <source>
        <dbReference type="SAM" id="MobiDB-lite"/>
    </source>
</evidence>
<sequence length="1064" mass="118216">MQIFVGRLSITSGAAIVSLMPVEFLTDEQAEAYGRFAEEPTRPELERFFFLDDEDRSLIAKRRGDHNRLGFALQMCTVRYIGLFLEDPSAVPWPVVEHLAAQLEIEDPSCLKEYTERPKTAYEHAWEIRDAYGYHQYEDPDHGRRFRAFLHGRAWTHAEGPVALFNHAAGWLRRHRVLLPGVNVLARQVSEVRTIAEKRLHATVAKAALRADPALPGDLVATLKTPEGTRYSELERMRRPPTRSTGTAMKGALQRVEDIAAFGLGRLKLEQIPPNRLAVLARYGLGTKAPKLERTAEPKRTAILTAVMRHLEAKAIDDALDLFEILMATRLISTAKRSTDKQRLSTLPQLEKASRIVARAAKVFIEKLESIEEAGGDVDVAALWRALEEIAPRSVMSGAAATVVTLVPQDGDSAQTALRGALALRYNTVKPFLSLLGETSALEAATGGVRILAGVKKLPALSRRKVGEKPLLPREIDDKLVPPHWHQAVYANAELPQGTVDRDAYVVCVLEQLFRALKRRDIFASPSHRWSDPRARLLMGTGWEAVREDILAGLSLEEDAEQHLRELLEVLDATWRQMAERLEEAGDDAKISIEVQPSGRAKLNVEKLHALGEPKSLAWLRGRVEKMLPKIDLPDLLFEVNAWTGFLDAFVHLGDGKTRMKDLSTSIVALLVSEACNIGMTPVINPGHEALTRSRLVHVDQYYLRTTTIAAANAALIEAQARVPIVQFWGKGLLASVDGLRFVVPVRTINAAPSPKYFAKKKGVTWLNAINDQVAGIGQMVVPGTPRDSLFILDALLNLDGGVKPEMVATDNASYSDTVFGIFKMLGYRFSPRFRDLEDQRFWKAQMPGAEPADGYGALEALARNNKVNVNKVLTAWPDMLRVAGSLVTNQVRAYDLLRMFGHEGRPTPLGQAFAEYGRIAKTLHLLAVVDPVDDTYRRQMHKQLTVQESRHKLAREICHGKKGTIHQAYRDGMEDQLGSLGLVLNAVVLWTTRYLDAAVAQLRTEGHEIRDEDVARLSPLKHKNLNLLGRYSFTATQPAGGTLRPLRDPDTLGLDDDEDGAED</sequence>
<keyword evidence="2" id="KW-0815">Transposition</keyword>
<dbReference type="eggNOG" id="COG4644">
    <property type="taxonomic scope" value="Bacteria"/>
</dbReference>
<evidence type="ECO:0000259" key="6">
    <source>
        <dbReference type="Pfam" id="PF01526"/>
    </source>
</evidence>
<dbReference type="AlphaFoldDB" id="M7MPD3"/>
<feature type="region of interest" description="Disordered" evidence="5">
    <location>
        <begin position="1039"/>
        <end position="1064"/>
    </location>
</feature>
<dbReference type="Pfam" id="PF01526">
    <property type="entry name" value="DDE_Tnp_Tn3"/>
    <property type="match status" value="1"/>
</dbReference>
<comment type="similarity">
    <text evidence="1">Belongs to the transposase 7 family.</text>
</comment>
<dbReference type="Pfam" id="PF13700">
    <property type="entry name" value="DUF4158"/>
    <property type="match status" value="1"/>
</dbReference>
<dbReference type="Proteomes" id="UP000012015">
    <property type="component" value="Unassembled WGS sequence"/>
</dbReference>
<keyword evidence="4" id="KW-0233">DNA recombination</keyword>
<evidence type="ECO:0000256" key="3">
    <source>
        <dbReference type="ARBA" id="ARBA00023125"/>
    </source>
</evidence>
<evidence type="ECO:0000259" key="7">
    <source>
        <dbReference type="Pfam" id="PF13700"/>
    </source>
</evidence>
<organism evidence="8 9">
    <name type="scientific">Paeniglutamicibacter gangotriensis Lz1y</name>
    <dbReference type="NCBI Taxonomy" id="1276920"/>
    <lineage>
        <taxon>Bacteria</taxon>
        <taxon>Bacillati</taxon>
        <taxon>Actinomycetota</taxon>
        <taxon>Actinomycetes</taxon>
        <taxon>Micrococcales</taxon>
        <taxon>Micrococcaceae</taxon>
        <taxon>Paeniglutamicibacter</taxon>
    </lineage>
</organism>
<comment type="caution">
    <text evidence="8">The sequence shown here is derived from an EMBL/GenBank/DDBJ whole genome shotgun (WGS) entry which is preliminary data.</text>
</comment>
<accession>M7MPD3</accession>
<protein>
    <submittedName>
        <fullName evidence="8">Transposase Tn3</fullName>
    </submittedName>
</protein>
<reference evidence="8 9" key="1">
    <citation type="journal article" date="2013" name="Genome Announc.">
        <title>Draft Genome Sequence of Arthrobacter gangotriensis Strain Lz1yT, Isolated from a Penguin Rookery Soil Sample Collected in Antarctica, near the Indian Station Dakshin Gangotri.</title>
        <authorList>
            <person name="Shivaji S."/>
            <person name="Ara S."/>
            <person name="Bandi S."/>
            <person name="Singh A."/>
            <person name="Kumar Pinnaka A."/>
        </authorList>
    </citation>
    <scope>NUCLEOTIDE SEQUENCE [LARGE SCALE GENOMIC DNA]</scope>
    <source>
        <strain evidence="8 9">Lz1y</strain>
    </source>
</reference>
<evidence type="ECO:0000256" key="1">
    <source>
        <dbReference type="ARBA" id="ARBA00009402"/>
    </source>
</evidence>
<evidence type="ECO:0000313" key="8">
    <source>
        <dbReference type="EMBL" id="EMQ96780.1"/>
    </source>
</evidence>
<feature type="compositionally biased region" description="Acidic residues" evidence="5">
    <location>
        <begin position="1054"/>
        <end position="1064"/>
    </location>
</feature>
<evidence type="ECO:0000256" key="4">
    <source>
        <dbReference type="ARBA" id="ARBA00023172"/>
    </source>
</evidence>
<dbReference type="PATRIC" id="fig|1276920.7.peg.3916"/>
<dbReference type="InterPro" id="IPR047653">
    <property type="entry name" value="Tn3-like_transpos"/>
</dbReference>
<dbReference type="NCBIfam" id="NF033527">
    <property type="entry name" value="transpos_Tn3"/>
    <property type="match status" value="1"/>
</dbReference>